<comment type="caution">
    <text evidence="3">The sequence shown here is derived from an EMBL/GenBank/DDBJ whole genome shotgun (WGS) entry which is preliminary data.</text>
</comment>
<evidence type="ECO:0000313" key="4">
    <source>
        <dbReference type="Proteomes" id="UP000516260"/>
    </source>
</evidence>
<accession>A0A4Z2C3X1</accession>
<feature type="compositionally biased region" description="Acidic residues" evidence="1">
    <location>
        <begin position="79"/>
        <end position="90"/>
    </location>
</feature>
<evidence type="ECO:0000259" key="2">
    <source>
        <dbReference type="Pfam" id="PF15782"/>
    </source>
</evidence>
<proteinExistence type="predicted"/>
<dbReference type="Proteomes" id="UP000516260">
    <property type="component" value="Chromosome 15"/>
</dbReference>
<dbReference type="GO" id="GO:0001822">
    <property type="term" value="P:kidney development"/>
    <property type="evidence" value="ECO:0007669"/>
    <property type="project" value="TreeGrafter"/>
</dbReference>
<feature type="region of interest" description="Disordered" evidence="1">
    <location>
        <begin position="24"/>
        <end position="102"/>
    </location>
</feature>
<dbReference type="Pfam" id="PF15782">
    <property type="entry name" value="GREB1_N"/>
    <property type="match status" value="1"/>
</dbReference>
<feature type="compositionally biased region" description="Basic and acidic residues" evidence="1">
    <location>
        <begin position="53"/>
        <end position="67"/>
    </location>
</feature>
<dbReference type="PANTHER" id="PTHR15720:SF12">
    <property type="entry name" value="GREB1-LIKE PROTEIN"/>
    <property type="match status" value="1"/>
</dbReference>
<dbReference type="EMBL" id="SWLE01000007">
    <property type="protein sequence ID" value="TNM98516.1"/>
    <property type="molecule type" value="Genomic_DNA"/>
</dbReference>
<feature type="domain" description="GREB1 N-terminal" evidence="2">
    <location>
        <begin position="81"/>
        <end position="209"/>
    </location>
</feature>
<dbReference type="InterPro" id="IPR046926">
    <property type="entry name" value="GREB1_N"/>
</dbReference>
<reference evidence="3 4" key="1">
    <citation type="submission" date="2019-04" db="EMBL/GenBank/DDBJ databases">
        <title>The sequence and de novo assembly of Takifugu bimaculatus genome using PacBio and Hi-C technologies.</title>
        <authorList>
            <person name="Xu P."/>
            <person name="Liu B."/>
            <person name="Zhou Z."/>
        </authorList>
    </citation>
    <scope>NUCLEOTIDE SEQUENCE [LARGE SCALE GENOMIC DNA]</scope>
    <source>
        <strain evidence="3">TB-2018</strain>
        <tissue evidence="3">Muscle</tissue>
    </source>
</reference>
<organism evidence="3 4">
    <name type="scientific">Takifugu bimaculatus</name>
    <dbReference type="NCBI Taxonomy" id="433685"/>
    <lineage>
        <taxon>Eukaryota</taxon>
        <taxon>Metazoa</taxon>
        <taxon>Chordata</taxon>
        <taxon>Craniata</taxon>
        <taxon>Vertebrata</taxon>
        <taxon>Euteleostomi</taxon>
        <taxon>Actinopterygii</taxon>
        <taxon>Neopterygii</taxon>
        <taxon>Teleostei</taxon>
        <taxon>Neoteleostei</taxon>
        <taxon>Acanthomorphata</taxon>
        <taxon>Eupercaria</taxon>
        <taxon>Tetraodontiformes</taxon>
        <taxon>Tetradontoidea</taxon>
        <taxon>Tetraodontidae</taxon>
        <taxon>Takifugu</taxon>
    </lineage>
</organism>
<dbReference type="PANTHER" id="PTHR15720">
    <property type="entry name" value="GREB1-RELATED"/>
    <property type="match status" value="1"/>
</dbReference>
<evidence type="ECO:0000313" key="3">
    <source>
        <dbReference type="EMBL" id="TNM98516.1"/>
    </source>
</evidence>
<dbReference type="AlphaFoldDB" id="A0A4Z2C3X1"/>
<sequence>MGNSYAGQLKSARFEEALHNSIEASLRSSSGDPQPIFTQLYLDPEPYPSGSVEEMKSKVELNGREPPGHGLINGNSSNDPEELEEEDDSDSSSPTLPYLQAPPPDGCCTQDGFCQAGKDLRLVSMATEPIEVPAGFELVGAKSPSVPENILVCAVDRRFLPDENGKNALLGFSGNCVGCGEKGFRYFTEFSNHINLKLSYPAQEAEALKILPGQEPSGCSVQRTPHLLERL</sequence>
<evidence type="ECO:0000256" key="1">
    <source>
        <dbReference type="SAM" id="MobiDB-lite"/>
    </source>
</evidence>
<protein>
    <recommendedName>
        <fullName evidence="2">GREB1 N-terminal domain-containing protein</fullName>
    </recommendedName>
</protein>
<keyword evidence="4" id="KW-1185">Reference proteome</keyword>
<name>A0A4Z2C3X1_9TELE</name>
<gene>
    <name evidence="3" type="ORF">fugu_014762</name>
</gene>
<dbReference type="InterPro" id="IPR028422">
    <property type="entry name" value="GREB1"/>
</dbReference>